<dbReference type="InterPro" id="IPR018247">
    <property type="entry name" value="EF_Hand_1_Ca_BS"/>
</dbReference>
<comment type="caution">
    <text evidence="3">The sequence shown here is derived from an EMBL/GenBank/DDBJ whole genome shotgun (WGS) entry which is preliminary data.</text>
</comment>
<gene>
    <name evidence="3" type="ORF">Tsubulata_006572</name>
</gene>
<organism evidence="3 4">
    <name type="scientific">Turnera subulata</name>
    <dbReference type="NCBI Taxonomy" id="218843"/>
    <lineage>
        <taxon>Eukaryota</taxon>
        <taxon>Viridiplantae</taxon>
        <taxon>Streptophyta</taxon>
        <taxon>Embryophyta</taxon>
        <taxon>Tracheophyta</taxon>
        <taxon>Spermatophyta</taxon>
        <taxon>Magnoliopsida</taxon>
        <taxon>eudicotyledons</taxon>
        <taxon>Gunneridae</taxon>
        <taxon>Pentapetalae</taxon>
        <taxon>rosids</taxon>
        <taxon>fabids</taxon>
        <taxon>Malpighiales</taxon>
        <taxon>Passifloraceae</taxon>
        <taxon>Turnera</taxon>
    </lineage>
</organism>
<reference evidence="3" key="1">
    <citation type="submission" date="2022-02" db="EMBL/GenBank/DDBJ databases">
        <authorList>
            <person name="Henning P.M."/>
            <person name="McCubbin A.G."/>
            <person name="Shore J.S."/>
        </authorList>
    </citation>
    <scope>NUCLEOTIDE SEQUENCE</scope>
    <source>
        <strain evidence="3">F60SS</strain>
        <tissue evidence="3">Leaves</tissue>
    </source>
</reference>
<dbReference type="InterPro" id="IPR002048">
    <property type="entry name" value="EF_hand_dom"/>
</dbReference>
<dbReference type="EMBL" id="JAKUCV010003710">
    <property type="protein sequence ID" value="KAJ4837911.1"/>
    <property type="molecule type" value="Genomic_DNA"/>
</dbReference>
<dbReference type="Proteomes" id="UP001141552">
    <property type="component" value="Unassembled WGS sequence"/>
</dbReference>
<proteinExistence type="predicted"/>
<dbReference type="PROSITE" id="PS50222">
    <property type="entry name" value="EF_HAND_2"/>
    <property type="match status" value="1"/>
</dbReference>
<dbReference type="SUPFAM" id="SSF47473">
    <property type="entry name" value="EF-hand"/>
    <property type="match status" value="1"/>
</dbReference>
<keyword evidence="4" id="KW-1185">Reference proteome</keyword>
<reference evidence="3" key="2">
    <citation type="journal article" date="2023" name="Plants (Basel)">
        <title>Annotation of the Turnera subulata (Passifloraceae) Draft Genome Reveals the S-Locus Evolved after the Divergence of Turneroideae from Passifloroideae in a Stepwise Manner.</title>
        <authorList>
            <person name="Henning P.M."/>
            <person name="Roalson E.H."/>
            <person name="Mir W."/>
            <person name="McCubbin A.G."/>
            <person name="Shore J.S."/>
        </authorList>
    </citation>
    <scope>NUCLEOTIDE SEQUENCE</scope>
    <source>
        <strain evidence="3">F60SS</strain>
    </source>
</reference>
<dbReference type="SMART" id="SM00054">
    <property type="entry name" value="EFh"/>
    <property type="match status" value="1"/>
</dbReference>
<evidence type="ECO:0000313" key="3">
    <source>
        <dbReference type="EMBL" id="KAJ4837911.1"/>
    </source>
</evidence>
<dbReference type="AlphaFoldDB" id="A0A9Q0FUL7"/>
<accession>A0A9Q0FUL7</accession>
<name>A0A9Q0FUL7_9ROSI</name>
<keyword evidence="1" id="KW-0106">Calcium</keyword>
<evidence type="ECO:0000259" key="2">
    <source>
        <dbReference type="PROSITE" id="PS50222"/>
    </source>
</evidence>
<evidence type="ECO:0000313" key="4">
    <source>
        <dbReference type="Proteomes" id="UP001141552"/>
    </source>
</evidence>
<feature type="domain" description="EF-hand" evidence="2">
    <location>
        <begin position="16"/>
        <end position="51"/>
    </location>
</feature>
<evidence type="ECO:0000256" key="1">
    <source>
        <dbReference type="ARBA" id="ARBA00022837"/>
    </source>
</evidence>
<sequence>MAFMKCCISADGKRMMSMEEFKRWLKQFDADKDGKISRAELENAVRAAGGWFVRRKASRGLLSADSNGNGFIDDSEINSLVDFAQKHLGVRIIQL</sequence>
<dbReference type="OrthoDB" id="26525at2759"/>
<dbReference type="Gene3D" id="1.10.238.10">
    <property type="entry name" value="EF-hand"/>
    <property type="match status" value="1"/>
</dbReference>
<dbReference type="Pfam" id="PF13202">
    <property type="entry name" value="EF-hand_5"/>
    <property type="match status" value="2"/>
</dbReference>
<protein>
    <recommendedName>
        <fullName evidence="2">EF-hand domain-containing protein</fullName>
    </recommendedName>
</protein>
<dbReference type="PROSITE" id="PS00018">
    <property type="entry name" value="EF_HAND_1"/>
    <property type="match status" value="2"/>
</dbReference>
<dbReference type="InterPro" id="IPR011992">
    <property type="entry name" value="EF-hand-dom_pair"/>
</dbReference>
<dbReference type="GO" id="GO:0005509">
    <property type="term" value="F:calcium ion binding"/>
    <property type="evidence" value="ECO:0007669"/>
    <property type="project" value="InterPro"/>
</dbReference>